<evidence type="ECO:0000313" key="5">
    <source>
        <dbReference type="Proteomes" id="UP000050525"/>
    </source>
</evidence>
<evidence type="ECO:0000256" key="2">
    <source>
        <dbReference type="SAM" id="MobiDB-lite"/>
    </source>
</evidence>
<dbReference type="Pfam" id="PF00648">
    <property type="entry name" value="Peptidase_C2"/>
    <property type="match status" value="1"/>
</dbReference>
<feature type="domain" description="Calpain catalytic" evidence="3">
    <location>
        <begin position="99"/>
        <end position="288"/>
    </location>
</feature>
<sequence length="370" mass="42079">MSSYKPGKRRETLTRSSSVHGGSPKEGSSVSSTMGTAAESKKGKFPIWPEWNEADINAEKWDTGKTGKEKDKSGKSPVLHVFEDPEGKIELPPSLKVNSWKRPHEFLFNKVPVVVKNESWFDLFSGNEHLFGSELMRWIISEICAAWRLYNANVLINDGKTNINETPALFWKPWEHIYALCKAIKGHMPLYNSYGKYVVKLYWMGCWRKIIVDDTMPFNEENNLLLPATTCQIELWPMLLAKAIIKLANTDIHESGKRELGEFTVLHALTGWIPELIPLQSGYLDKVWIFLKDVVPEFKLPNETIPEFKTPLSDTKAKETKGPEVKNETSTSSKQLEKPEKVEKIGKGKADNTMSFRGCPVLQDLFFKCL</sequence>
<feature type="region of interest" description="Disordered" evidence="2">
    <location>
        <begin position="309"/>
        <end position="345"/>
    </location>
</feature>
<dbReference type="InterPro" id="IPR038765">
    <property type="entry name" value="Papain-like_cys_pep_sf"/>
</dbReference>
<dbReference type="PANTHER" id="PTHR46298:SF1">
    <property type="entry name" value="ANDROGLOBIN"/>
    <property type="match status" value="1"/>
</dbReference>
<feature type="region of interest" description="Disordered" evidence="2">
    <location>
        <begin position="1"/>
        <end position="79"/>
    </location>
</feature>
<dbReference type="EMBL" id="AKHW03002600">
    <property type="protein sequence ID" value="KYO37725.1"/>
    <property type="molecule type" value="Genomic_DNA"/>
</dbReference>
<evidence type="ECO:0000313" key="4">
    <source>
        <dbReference type="EMBL" id="KYO37725.1"/>
    </source>
</evidence>
<dbReference type="Proteomes" id="UP000050525">
    <property type="component" value="Unassembled WGS sequence"/>
</dbReference>
<dbReference type="InterPro" id="IPR001300">
    <property type="entry name" value="Peptidase_C2_calpain_cat"/>
</dbReference>
<evidence type="ECO:0000256" key="1">
    <source>
        <dbReference type="PROSITE-ProRule" id="PRU00239"/>
    </source>
</evidence>
<dbReference type="GO" id="GO:0004198">
    <property type="term" value="F:calcium-dependent cysteine-type endopeptidase activity"/>
    <property type="evidence" value="ECO:0007669"/>
    <property type="project" value="InterPro"/>
</dbReference>
<proteinExistence type="predicted"/>
<keyword evidence="5" id="KW-1185">Reference proteome</keyword>
<dbReference type="SUPFAM" id="SSF54001">
    <property type="entry name" value="Cysteine proteinases"/>
    <property type="match status" value="1"/>
</dbReference>
<dbReference type="PANTHER" id="PTHR46298">
    <property type="entry name" value="ANDROGLOBIN"/>
    <property type="match status" value="1"/>
</dbReference>
<dbReference type="PROSITE" id="PS50203">
    <property type="entry name" value="CALPAIN_CAT"/>
    <property type="match status" value="1"/>
</dbReference>
<comment type="caution">
    <text evidence="4">The sequence shown here is derived from an EMBL/GenBank/DDBJ whole genome shotgun (WGS) entry which is preliminary data.</text>
</comment>
<dbReference type="AlphaFoldDB" id="A0A151NMK8"/>
<feature type="compositionally biased region" description="Polar residues" evidence="2">
    <location>
        <begin position="14"/>
        <end position="35"/>
    </location>
</feature>
<reference evidence="4 5" key="1">
    <citation type="journal article" date="2012" name="Genome Biol.">
        <title>Sequencing three crocodilian genomes to illuminate the evolution of archosaurs and amniotes.</title>
        <authorList>
            <person name="St John J.A."/>
            <person name="Braun E.L."/>
            <person name="Isberg S.R."/>
            <person name="Miles L.G."/>
            <person name="Chong A.Y."/>
            <person name="Gongora J."/>
            <person name="Dalzell P."/>
            <person name="Moran C."/>
            <person name="Bed'hom B."/>
            <person name="Abzhanov A."/>
            <person name="Burgess S.C."/>
            <person name="Cooksey A.M."/>
            <person name="Castoe T.A."/>
            <person name="Crawford N.G."/>
            <person name="Densmore L.D."/>
            <person name="Drew J.C."/>
            <person name="Edwards S.V."/>
            <person name="Faircloth B.C."/>
            <person name="Fujita M.K."/>
            <person name="Greenwold M.J."/>
            <person name="Hoffmann F.G."/>
            <person name="Howard J.M."/>
            <person name="Iguchi T."/>
            <person name="Janes D.E."/>
            <person name="Khan S.Y."/>
            <person name="Kohno S."/>
            <person name="de Koning A.J."/>
            <person name="Lance S.L."/>
            <person name="McCarthy F.M."/>
            <person name="McCormack J.E."/>
            <person name="Merchant M.E."/>
            <person name="Peterson D.G."/>
            <person name="Pollock D.D."/>
            <person name="Pourmand N."/>
            <person name="Raney B.J."/>
            <person name="Roessler K.A."/>
            <person name="Sanford J.R."/>
            <person name="Sawyer R.H."/>
            <person name="Schmidt C.J."/>
            <person name="Triplett E.W."/>
            <person name="Tuberville T.D."/>
            <person name="Venegas-Anaya M."/>
            <person name="Howard J.T."/>
            <person name="Jarvis E.D."/>
            <person name="Guillette L.J.Jr."/>
            <person name="Glenn T.C."/>
            <person name="Green R.E."/>
            <person name="Ray D.A."/>
        </authorList>
    </citation>
    <scope>NUCLEOTIDE SEQUENCE [LARGE SCALE GENOMIC DNA]</scope>
    <source>
        <strain evidence="4">KSC_2009_1</strain>
    </source>
</reference>
<comment type="caution">
    <text evidence="1">Lacks conserved residue(s) required for the propagation of feature annotation.</text>
</comment>
<dbReference type="InterPro" id="IPR053033">
    <property type="entry name" value="Androglobin-like"/>
</dbReference>
<name>A0A151NMK8_ALLMI</name>
<gene>
    <name evidence="4" type="primary">ADGB-1</name>
    <name evidence="4" type="ORF">Y1Q_0022019</name>
</gene>
<organism evidence="4 5">
    <name type="scientific">Alligator mississippiensis</name>
    <name type="common">American alligator</name>
    <dbReference type="NCBI Taxonomy" id="8496"/>
    <lineage>
        <taxon>Eukaryota</taxon>
        <taxon>Metazoa</taxon>
        <taxon>Chordata</taxon>
        <taxon>Craniata</taxon>
        <taxon>Vertebrata</taxon>
        <taxon>Euteleostomi</taxon>
        <taxon>Archelosauria</taxon>
        <taxon>Archosauria</taxon>
        <taxon>Crocodylia</taxon>
        <taxon>Alligatoridae</taxon>
        <taxon>Alligatorinae</taxon>
        <taxon>Alligator</taxon>
    </lineage>
</organism>
<feature type="compositionally biased region" description="Basic and acidic residues" evidence="2">
    <location>
        <begin position="57"/>
        <end position="74"/>
    </location>
</feature>
<evidence type="ECO:0000259" key="3">
    <source>
        <dbReference type="PROSITE" id="PS50203"/>
    </source>
</evidence>
<feature type="compositionally biased region" description="Basic and acidic residues" evidence="2">
    <location>
        <begin position="335"/>
        <end position="345"/>
    </location>
</feature>
<feature type="compositionally biased region" description="Basic and acidic residues" evidence="2">
    <location>
        <begin position="315"/>
        <end position="327"/>
    </location>
</feature>
<protein>
    <submittedName>
        <fullName evidence="4">Androglobin isoform A</fullName>
    </submittedName>
</protein>
<accession>A0A151NMK8</accession>
<dbReference type="GO" id="GO:0006508">
    <property type="term" value="P:proteolysis"/>
    <property type="evidence" value="ECO:0007669"/>
    <property type="project" value="InterPro"/>
</dbReference>